<reference evidence="2 3" key="2">
    <citation type="submission" date="2015-10" db="EMBL/GenBank/DDBJ databases">
        <title>Comparative genomics and high-throughput reverse genetic screens identify a new phytobacterial MAMP and an Arabidopsis receptor required for immune elicitation.</title>
        <authorList>
            <person name="Mott G.A."/>
            <person name="Thakur S."/>
            <person name="Wang P.W."/>
            <person name="Desveaux D."/>
            <person name="Guttman D.S."/>
        </authorList>
    </citation>
    <scope>NUCLEOTIDE SEQUENCE [LARGE SCALE GENOMIC DNA]</scope>
    <source>
        <strain evidence="2 3">0788_9</strain>
    </source>
</reference>
<evidence type="ECO:0000313" key="2">
    <source>
        <dbReference type="EMBL" id="KPC32768.1"/>
    </source>
</evidence>
<proteinExistence type="predicted"/>
<dbReference type="InterPro" id="IPR009883">
    <property type="entry name" value="YgfX"/>
</dbReference>
<organism evidence="2 3">
    <name type="scientific">Pseudomonas syringae pv. cilantro</name>
    <dbReference type="NCBI Taxonomy" id="81035"/>
    <lineage>
        <taxon>Bacteria</taxon>
        <taxon>Pseudomonadati</taxon>
        <taxon>Pseudomonadota</taxon>
        <taxon>Gammaproteobacteria</taxon>
        <taxon>Pseudomonadales</taxon>
        <taxon>Pseudomonadaceae</taxon>
        <taxon>Pseudomonas</taxon>
        <taxon>Pseudomonas syringae</taxon>
    </lineage>
</organism>
<keyword evidence="1" id="KW-0812">Transmembrane</keyword>
<comment type="caution">
    <text evidence="2">The sequence shown here is derived from an EMBL/GenBank/DDBJ whole genome shotgun (WGS) entry which is preliminary data.</text>
</comment>
<keyword evidence="1" id="KW-0472">Membrane</keyword>
<protein>
    <recommendedName>
        <fullName evidence="4">Toxin CptA</fullName>
    </recommendedName>
</protein>
<keyword evidence="1" id="KW-1133">Transmembrane helix</keyword>
<dbReference type="PATRIC" id="fig|81035.3.peg.1758"/>
<sequence>MSSPSDRFECHWQASRLLLGAYLVAQLLALIALCQLDISPWAILIGSASCLTHAVWVLPRSILLNHPAAYRALKRDRQGWQLWSERCGWQPVCLRPDSLALPWVVIVRFRLIGGDGRPSGFTSSCCIPRDALTPDMHRRLRVRLKFSRRNWVAAE</sequence>
<evidence type="ECO:0000256" key="1">
    <source>
        <dbReference type="SAM" id="Phobius"/>
    </source>
</evidence>
<dbReference type="Proteomes" id="UP000037891">
    <property type="component" value="Unassembled WGS sequence"/>
</dbReference>
<gene>
    <name evidence="2" type="ORF">ABJ99_1621</name>
</gene>
<reference evidence="2 3" key="1">
    <citation type="submission" date="2015-07" db="EMBL/GenBank/DDBJ databases">
        <authorList>
            <person name="Noorani M."/>
        </authorList>
    </citation>
    <scope>NUCLEOTIDE SEQUENCE [LARGE SCALE GENOMIC DNA]</scope>
    <source>
        <strain evidence="2 3">0788_9</strain>
    </source>
</reference>
<dbReference type="EMBL" id="LGLN01000033">
    <property type="protein sequence ID" value="KPC32768.1"/>
    <property type="molecule type" value="Genomic_DNA"/>
</dbReference>
<feature type="transmembrane region" description="Helical" evidence="1">
    <location>
        <begin position="38"/>
        <end position="58"/>
    </location>
</feature>
<evidence type="ECO:0000313" key="3">
    <source>
        <dbReference type="Proteomes" id="UP000037891"/>
    </source>
</evidence>
<feature type="transmembrane region" description="Helical" evidence="1">
    <location>
        <begin position="12"/>
        <end position="32"/>
    </location>
</feature>
<accession>A0A0N0GFZ0</accession>
<dbReference type="Pfam" id="PF07254">
    <property type="entry name" value="Cpta_toxin"/>
    <property type="match status" value="1"/>
</dbReference>
<dbReference type="RefSeq" id="WP_054085248.1">
    <property type="nucleotide sequence ID" value="NZ_LGLN01000033.1"/>
</dbReference>
<name>A0A0N0GFZ0_PSESX</name>
<evidence type="ECO:0008006" key="4">
    <source>
        <dbReference type="Google" id="ProtNLM"/>
    </source>
</evidence>
<dbReference type="AlphaFoldDB" id="A0A0N0GFZ0"/>